<dbReference type="Gene3D" id="3.30.1060.10">
    <property type="entry name" value="Peptide methionine sulphoxide reductase MsrA"/>
    <property type="match status" value="1"/>
</dbReference>
<dbReference type="GO" id="GO:0033744">
    <property type="term" value="F:L-methionine:thioredoxin-disulfide S-oxidoreductase activity"/>
    <property type="evidence" value="ECO:0007669"/>
    <property type="project" value="RHEA"/>
</dbReference>
<dbReference type="SUPFAM" id="SSF54534">
    <property type="entry name" value="FKBP-like"/>
    <property type="match status" value="1"/>
</dbReference>
<organism evidence="7 8">
    <name type="scientific">Nannochloropsis salina CCMP1776</name>
    <dbReference type="NCBI Taxonomy" id="1027361"/>
    <lineage>
        <taxon>Eukaryota</taxon>
        <taxon>Sar</taxon>
        <taxon>Stramenopiles</taxon>
        <taxon>Ochrophyta</taxon>
        <taxon>Eustigmatophyceae</taxon>
        <taxon>Eustigmatales</taxon>
        <taxon>Monodopsidaceae</taxon>
        <taxon>Microchloropsis</taxon>
        <taxon>Microchloropsis salina</taxon>
    </lineage>
</organism>
<comment type="similarity">
    <text evidence="1">Belongs to the MsrA Met sulfoxide reductase family.</text>
</comment>
<dbReference type="InterPro" id="IPR050162">
    <property type="entry name" value="MsrA_MetSO_reductase"/>
</dbReference>
<dbReference type="Pfam" id="PF01625">
    <property type="entry name" value="PMSR"/>
    <property type="match status" value="1"/>
</dbReference>
<keyword evidence="5" id="KW-0697">Rotamase</keyword>
<comment type="catalytic activity">
    <reaction evidence="5">
        <text>[protein]-peptidylproline (omega=180) = [protein]-peptidylproline (omega=0)</text>
        <dbReference type="Rhea" id="RHEA:16237"/>
        <dbReference type="Rhea" id="RHEA-COMP:10747"/>
        <dbReference type="Rhea" id="RHEA-COMP:10748"/>
        <dbReference type="ChEBI" id="CHEBI:83833"/>
        <dbReference type="ChEBI" id="CHEBI:83834"/>
        <dbReference type="EC" id="5.2.1.8"/>
    </reaction>
</comment>
<proteinExistence type="inferred from homology"/>
<dbReference type="EMBL" id="SDOX01000002">
    <property type="protein sequence ID" value="TFJ87985.1"/>
    <property type="molecule type" value="Genomic_DNA"/>
</dbReference>
<protein>
    <recommendedName>
        <fullName evidence="5">peptidylprolyl isomerase</fullName>
        <ecNumber evidence="5">5.2.1.8</ecNumber>
    </recommendedName>
</protein>
<dbReference type="PANTHER" id="PTHR42799">
    <property type="entry name" value="MITOCHONDRIAL PEPTIDE METHIONINE SULFOXIDE REDUCTASE"/>
    <property type="match status" value="1"/>
</dbReference>
<dbReference type="PROSITE" id="PS50059">
    <property type="entry name" value="FKBP_PPIASE"/>
    <property type="match status" value="1"/>
</dbReference>
<dbReference type="EC" id="5.2.1.8" evidence="5"/>
<keyword evidence="2" id="KW-0560">Oxidoreductase</keyword>
<dbReference type="SUPFAM" id="SSF55068">
    <property type="entry name" value="Peptide methionine sulfoxide reductase"/>
    <property type="match status" value="1"/>
</dbReference>
<evidence type="ECO:0000256" key="5">
    <source>
        <dbReference type="PROSITE-ProRule" id="PRU00277"/>
    </source>
</evidence>
<comment type="catalytic activity">
    <reaction evidence="4">
        <text>[thioredoxin]-disulfide + L-methionine + H2O = L-methionine (S)-S-oxide + [thioredoxin]-dithiol</text>
        <dbReference type="Rhea" id="RHEA:19993"/>
        <dbReference type="Rhea" id="RHEA-COMP:10698"/>
        <dbReference type="Rhea" id="RHEA-COMP:10700"/>
        <dbReference type="ChEBI" id="CHEBI:15377"/>
        <dbReference type="ChEBI" id="CHEBI:29950"/>
        <dbReference type="ChEBI" id="CHEBI:50058"/>
        <dbReference type="ChEBI" id="CHEBI:57844"/>
        <dbReference type="ChEBI" id="CHEBI:58772"/>
        <dbReference type="EC" id="1.8.4.11"/>
    </reaction>
</comment>
<feature type="domain" description="PPIase FKBP-type" evidence="6">
    <location>
        <begin position="1"/>
        <end position="86"/>
    </location>
</feature>
<dbReference type="InterPro" id="IPR001179">
    <property type="entry name" value="PPIase_FKBP_dom"/>
</dbReference>
<comment type="caution">
    <text evidence="7">The sequence shown here is derived from an EMBL/GenBank/DDBJ whole genome shotgun (WGS) entry which is preliminary data.</text>
</comment>
<sequence>MLEDGTAMPADFDTGSQVRFRLGHGGLPPYVHAAVEGMHVQERRTRSVPPDEAYGPYYPELAADIPAENTPPGMKVGDKVKLTNGLTARVTRHDPAQGLFSLDGNHPFAGRTLSLSLLLHDLMPADSPCFAMVHLAAGCFWGLELAFQRLPGVVATAAGYTHGGTRGEGGERRAPTYSEVCSGRTGYVEAVEVLFDEGVVSFEKILEVRAGGGRGQGELPFKAPCTQYRGGIYYTSDAQKRAAEESKARYLMKNGQSAKTNDPAPIRCYG</sequence>
<dbReference type="Pfam" id="PF00254">
    <property type="entry name" value="FKBP_C"/>
    <property type="match status" value="1"/>
</dbReference>
<dbReference type="GO" id="GO:0034599">
    <property type="term" value="P:cellular response to oxidative stress"/>
    <property type="evidence" value="ECO:0007669"/>
    <property type="project" value="TreeGrafter"/>
</dbReference>
<evidence type="ECO:0000256" key="4">
    <source>
        <dbReference type="ARBA" id="ARBA00048782"/>
    </source>
</evidence>
<dbReference type="GO" id="GO:0008113">
    <property type="term" value="F:peptide-methionine (S)-S-oxide reductase activity"/>
    <property type="evidence" value="ECO:0007669"/>
    <property type="project" value="UniProtKB-EC"/>
</dbReference>
<evidence type="ECO:0000256" key="2">
    <source>
        <dbReference type="ARBA" id="ARBA00023002"/>
    </source>
</evidence>
<dbReference type="InterPro" id="IPR036509">
    <property type="entry name" value="Met_Sox_Rdtase_MsrA_sf"/>
</dbReference>
<evidence type="ECO:0000256" key="1">
    <source>
        <dbReference type="ARBA" id="ARBA00005591"/>
    </source>
</evidence>
<dbReference type="Proteomes" id="UP000355283">
    <property type="component" value="Unassembled WGS sequence"/>
</dbReference>
<name>A0A4D9DEE0_9STRA</name>
<dbReference type="GO" id="GO:0005737">
    <property type="term" value="C:cytoplasm"/>
    <property type="evidence" value="ECO:0007669"/>
    <property type="project" value="TreeGrafter"/>
</dbReference>
<reference evidence="7 8" key="1">
    <citation type="submission" date="2019-01" db="EMBL/GenBank/DDBJ databases">
        <title>Nuclear Genome Assembly of the Microalgal Biofuel strain Nannochloropsis salina CCMP1776.</title>
        <authorList>
            <person name="Hovde B."/>
        </authorList>
    </citation>
    <scope>NUCLEOTIDE SEQUENCE [LARGE SCALE GENOMIC DNA]</scope>
    <source>
        <strain evidence="7 8">CCMP1776</strain>
    </source>
</reference>
<dbReference type="Gene3D" id="3.10.50.40">
    <property type="match status" value="1"/>
</dbReference>
<dbReference type="InterPro" id="IPR046357">
    <property type="entry name" value="PPIase_dom_sf"/>
</dbReference>
<evidence type="ECO:0000313" key="8">
    <source>
        <dbReference type="Proteomes" id="UP000355283"/>
    </source>
</evidence>
<keyword evidence="8" id="KW-1185">Reference proteome</keyword>
<evidence type="ECO:0000256" key="3">
    <source>
        <dbReference type="ARBA" id="ARBA00047806"/>
    </source>
</evidence>
<dbReference type="GO" id="GO:0003755">
    <property type="term" value="F:peptidyl-prolyl cis-trans isomerase activity"/>
    <property type="evidence" value="ECO:0007669"/>
    <property type="project" value="UniProtKB-KW"/>
</dbReference>
<dbReference type="AlphaFoldDB" id="A0A4D9DEE0"/>
<accession>A0A4D9DEE0</accession>
<evidence type="ECO:0000259" key="6">
    <source>
        <dbReference type="PROSITE" id="PS50059"/>
    </source>
</evidence>
<dbReference type="InterPro" id="IPR002569">
    <property type="entry name" value="Met_Sox_Rdtase_MsrA_dom"/>
</dbReference>
<evidence type="ECO:0000313" key="7">
    <source>
        <dbReference type="EMBL" id="TFJ87985.1"/>
    </source>
</evidence>
<comment type="catalytic activity">
    <reaction evidence="3">
        <text>L-methionyl-[protein] + [thioredoxin]-disulfide + H2O = L-methionyl-(S)-S-oxide-[protein] + [thioredoxin]-dithiol</text>
        <dbReference type="Rhea" id="RHEA:14217"/>
        <dbReference type="Rhea" id="RHEA-COMP:10698"/>
        <dbReference type="Rhea" id="RHEA-COMP:10700"/>
        <dbReference type="Rhea" id="RHEA-COMP:12313"/>
        <dbReference type="Rhea" id="RHEA-COMP:12315"/>
        <dbReference type="ChEBI" id="CHEBI:15377"/>
        <dbReference type="ChEBI" id="CHEBI:16044"/>
        <dbReference type="ChEBI" id="CHEBI:29950"/>
        <dbReference type="ChEBI" id="CHEBI:44120"/>
        <dbReference type="ChEBI" id="CHEBI:50058"/>
        <dbReference type="EC" id="1.8.4.11"/>
    </reaction>
</comment>
<dbReference type="PANTHER" id="PTHR42799:SF2">
    <property type="entry name" value="MITOCHONDRIAL PEPTIDE METHIONINE SULFOXIDE REDUCTASE"/>
    <property type="match status" value="1"/>
</dbReference>
<dbReference type="OrthoDB" id="77405at2759"/>
<keyword evidence="5" id="KW-0413">Isomerase</keyword>
<gene>
    <name evidence="7" type="ORF">NSK_000339</name>
</gene>